<evidence type="ECO:0000256" key="1">
    <source>
        <dbReference type="SAM" id="MobiDB-lite"/>
    </source>
</evidence>
<sequence>MSNRHKGQHLMQASLKQHKEHHVKDLYIVTESEHHGKHVTSSVHVKVGRGGLEHVKKQTA</sequence>
<reference evidence="2" key="1">
    <citation type="submission" date="2024-05" db="EMBL/GenBank/DDBJ databases">
        <title>Isolation and characterization of the novel Burkholderia jumbo bacteriophage Surprise13.</title>
        <authorList>
            <person name="Supina B.S.I."/>
            <person name="Dennis J."/>
        </authorList>
    </citation>
    <scope>NUCLEOTIDE SEQUENCE</scope>
</reference>
<protein>
    <submittedName>
        <fullName evidence="2">Uncharacterized protein</fullName>
    </submittedName>
</protein>
<feature type="region of interest" description="Disordered" evidence="1">
    <location>
        <begin position="1"/>
        <end position="60"/>
    </location>
</feature>
<proteinExistence type="predicted"/>
<organism evidence="2">
    <name type="scientific">Burkholderia phage vB_BgluM-SURPRISE13</name>
    <dbReference type="NCBI Taxonomy" id="3159457"/>
    <lineage>
        <taxon>Viruses</taxon>
    </lineage>
</organism>
<feature type="compositionally biased region" description="Basic and acidic residues" evidence="1">
    <location>
        <begin position="51"/>
        <end position="60"/>
    </location>
</feature>
<dbReference type="EMBL" id="PP856017">
    <property type="protein sequence ID" value="XBS47756.1"/>
    <property type="molecule type" value="Genomic_DNA"/>
</dbReference>
<evidence type="ECO:0000313" key="2">
    <source>
        <dbReference type="EMBL" id="XBS47756.1"/>
    </source>
</evidence>
<name>A0AAU7PFK0_9VIRU</name>
<accession>A0AAU7PFK0</accession>
<gene>
    <name evidence="2" type="ORF">SURPRISE13_025</name>
</gene>